<evidence type="ECO:0000313" key="3">
    <source>
        <dbReference type="Proteomes" id="UP001385499"/>
    </source>
</evidence>
<dbReference type="InterPro" id="IPR045599">
    <property type="entry name" value="DUF6456"/>
</dbReference>
<dbReference type="EMBL" id="JBAKIA010000004">
    <property type="protein sequence ID" value="MEJ8473919.1"/>
    <property type="molecule type" value="Genomic_DNA"/>
</dbReference>
<accession>A0ABU8TID3</accession>
<feature type="domain" description="DUF6456" evidence="1">
    <location>
        <begin position="119"/>
        <end position="254"/>
    </location>
</feature>
<proteinExistence type="predicted"/>
<protein>
    <submittedName>
        <fullName evidence="2">DUF6456 domain-containing protein</fullName>
    </submittedName>
</protein>
<organism evidence="2 3">
    <name type="scientific">Roseibium algae</name>
    <dbReference type="NCBI Taxonomy" id="3123038"/>
    <lineage>
        <taxon>Bacteria</taxon>
        <taxon>Pseudomonadati</taxon>
        <taxon>Pseudomonadota</taxon>
        <taxon>Alphaproteobacteria</taxon>
        <taxon>Hyphomicrobiales</taxon>
        <taxon>Stappiaceae</taxon>
        <taxon>Roseibium</taxon>
    </lineage>
</organism>
<dbReference type="Pfam" id="PF20057">
    <property type="entry name" value="DUF6456"/>
    <property type="match status" value="1"/>
</dbReference>
<gene>
    <name evidence="2" type="ORF">V6575_07455</name>
</gene>
<keyword evidence="3" id="KW-1185">Reference proteome</keyword>
<dbReference type="RefSeq" id="WP_340273613.1">
    <property type="nucleotide sequence ID" value="NZ_JBAKIA010000004.1"/>
</dbReference>
<evidence type="ECO:0000313" key="2">
    <source>
        <dbReference type="EMBL" id="MEJ8473919.1"/>
    </source>
</evidence>
<dbReference type="Proteomes" id="UP001385499">
    <property type="component" value="Unassembled WGS sequence"/>
</dbReference>
<comment type="caution">
    <text evidence="2">The sequence shown here is derived from an EMBL/GenBank/DDBJ whole genome shotgun (WGS) entry which is preliminary data.</text>
</comment>
<sequence>MSKAGGPYTTGSKELLLLLKSLARPGAVLTHLIDGCADQNWCVRRSDGKMAGHVNEAVMTALRRRDLLERRQEDYVLSQTGRQCLRRWLSEGDGFLDQHRELSTVNFKTESGAGHSVSQVNLAESPLAWLASRKDRKGKALLDPAQIEAGERLRADYGFARLMPTLSAGWRVGDVRGSGGASGRSADLSDDVIAARQRIEGVLKDVEPVLSTLLIDVCCHLKGLEVVEAERGWPARSGKVVLQIALTSLATRYGYRAVAGKGTGRIRSAHMN</sequence>
<name>A0ABU8TID3_9HYPH</name>
<evidence type="ECO:0000259" key="1">
    <source>
        <dbReference type="Pfam" id="PF20057"/>
    </source>
</evidence>
<reference evidence="2 3" key="1">
    <citation type="submission" date="2024-02" db="EMBL/GenBank/DDBJ databases">
        <title>Roseibium algae sp. nov., isolated from marine alga (Grateloupia sp.), showing potential in myo-inositol conversion.</title>
        <authorList>
            <person name="Wang Y."/>
        </authorList>
    </citation>
    <scope>NUCLEOTIDE SEQUENCE [LARGE SCALE GENOMIC DNA]</scope>
    <source>
        <strain evidence="2 3">H3510</strain>
    </source>
</reference>